<dbReference type="InterPro" id="IPR012337">
    <property type="entry name" value="RNaseH-like_sf"/>
</dbReference>
<dbReference type="Gene3D" id="3.30.420.10">
    <property type="entry name" value="Ribonuclease H-like superfamily/Ribonuclease H"/>
    <property type="match status" value="1"/>
</dbReference>
<dbReference type="SUPFAM" id="SSF53098">
    <property type="entry name" value="Ribonuclease H-like"/>
    <property type="match status" value="1"/>
</dbReference>
<dbReference type="PANTHER" id="PTHR46585:SF1">
    <property type="entry name" value="CHROMO DOMAIN-CONTAINING PROTEIN"/>
    <property type="match status" value="1"/>
</dbReference>
<evidence type="ECO:0000313" key="1">
    <source>
        <dbReference type="EMBL" id="CAB3995931.1"/>
    </source>
</evidence>
<dbReference type="GO" id="GO:0003676">
    <property type="term" value="F:nucleic acid binding"/>
    <property type="evidence" value="ECO:0007669"/>
    <property type="project" value="InterPro"/>
</dbReference>
<comment type="caution">
    <text evidence="1">The sequence shown here is derived from an EMBL/GenBank/DDBJ whole genome shotgun (WGS) entry which is preliminary data.</text>
</comment>
<reference evidence="1" key="1">
    <citation type="submission" date="2020-04" db="EMBL/GenBank/DDBJ databases">
        <authorList>
            <person name="Alioto T."/>
            <person name="Alioto T."/>
            <person name="Gomez Garrido J."/>
        </authorList>
    </citation>
    <scope>NUCLEOTIDE SEQUENCE</scope>
    <source>
        <strain evidence="1">A484AB</strain>
    </source>
</reference>
<dbReference type="GO" id="GO:0015074">
    <property type="term" value="P:DNA integration"/>
    <property type="evidence" value="ECO:0007669"/>
    <property type="project" value="InterPro"/>
</dbReference>
<dbReference type="PROSITE" id="PS50994">
    <property type="entry name" value="INTEGRASE"/>
    <property type="match status" value="1"/>
</dbReference>
<accession>A0A6S7HL92</accession>
<dbReference type="OrthoDB" id="6343797at2759"/>
<dbReference type="Proteomes" id="UP001152795">
    <property type="component" value="Unassembled WGS sequence"/>
</dbReference>
<proteinExistence type="predicted"/>
<gene>
    <name evidence="1" type="ORF">PACLA_8A043992</name>
</gene>
<name>A0A6S7HL92_PARCT</name>
<dbReference type="EMBL" id="CACRXK020002763">
    <property type="protein sequence ID" value="CAB3995931.1"/>
    <property type="molecule type" value="Genomic_DNA"/>
</dbReference>
<dbReference type="InterPro" id="IPR001584">
    <property type="entry name" value="Integrase_cat-core"/>
</dbReference>
<organism evidence="1 2">
    <name type="scientific">Paramuricea clavata</name>
    <name type="common">Red gorgonian</name>
    <name type="synonym">Violescent sea-whip</name>
    <dbReference type="NCBI Taxonomy" id="317549"/>
    <lineage>
        <taxon>Eukaryota</taxon>
        <taxon>Metazoa</taxon>
        <taxon>Cnidaria</taxon>
        <taxon>Anthozoa</taxon>
        <taxon>Octocorallia</taxon>
        <taxon>Malacalcyonacea</taxon>
        <taxon>Plexauridae</taxon>
        <taxon>Paramuricea</taxon>
    </lineage>
</organism>
<keyword evidence="2" id="KW-1185">Reference proteome</keyword>
<dbReference type="InterPro" id="IPR036397">
    <property type="entry name" value="RNaseH_sf"/>
</dbReference>
<protein>
    <submittedName>
        <fullName evidence="1">Integrase core domain-containing</fullName>
    </submittedName>
</protein>
<dbReference type="AlphaFoldDB" id="A0A6S7HL92"/>
<dbReference type="PANTHER" id="PTHR46585">
    <property type="entry name" value="INTEGRASE CORE DOMAIN CONTAINING PROTEIN"/>
    <property type="match status" value="1"/>
</dbReference>
<sequence>MSSALLKFLREFHTRFGQLPEEIQFDDGKEFYKVGVLTLLRKRNINHFSTMSDKKAAIVERFNRKLKTAMWKYLDAKGTTRWVDVLDDLVSNHNELRHQTQLDSVEIKGCQQR</sequence>
<evidence type="ECO:0000313" key="2">
    <source>
        <dbReference type="Proteomes" id="UP001152795"/>
    </source>
</evidence>